<evidence type="ECO:0000313" key="1">
    <source>
        <dbReference type="EMBL" id="AXK31766.1"/>
    </source>
</evidence>
<reference evidence="1 2" key="1">
    <citation type="submission" date="2018-07" db="EMBL/GenBank/DDBJ databases">
        <title>Draft genome of the type strain Streptomyces armeniacus ATCC 15676.</title>
        <authorList>
            <person name="Labana P."/>
            <person name="Gosse J.T."/>
            <person name="Boddy C.N."/>
        </authorList>
    </citation>
    <scope>NUCLEOTIDE SEQUENCE [LARGE SCALE GENOMIC DNA]</scope>
    <source>
        <strain evidence="1 2">ATCC 15676</strain>
    </source>
</reference>
<dbReference type="EMBL" id="CP031320">
    <property type="protein sequence ID" value="AXK31766.1"/>
    <property type="molecule type" value="Genomic_DNA"/>
</dbReference>
<dbReference type="KEGG" id="sarm:DVA86_02975"/>
<dbReference type="AlphaFoldDB" id="A0A345XJF0"/>
<accession>A0A345XJF0</accession>
<gene>
    <name evidence="1" type="ORF">DVA86_02975</name>
</gene>
<dbReference type="Pfam" id="PF11746">
    <property type="entry name" value="DUF3303"/>
    <property type="match status" value="1"/>
</dbReference>
<organism evidence="1 2">
    <name type="scientific">Streptomyces armeniacus</name>
    <dbReference type="NCBI Taxonomy" id="83291"/>
    <lineage>
        <taxon>Bacteria</taxon>
        <taxon>Bacillati</taxon>
        <taxon>Actinomycetota</taxon>
        <taxon>Actinomycetes</taxon>
        <taxon>Kitasatosporales</taxon>
        <taxon>Streptomycetaceae</taxon>
        <taxon>Streptomyces</taxon>
    </lineage>
</organism>
<dbReference type="RefSeq" id="WP_208875531.1">
    <property type="nucleotide sequence ID" value="NZ_CP031320.1"/>
</dbReference>
<sequence>MRVMLRACLDTQISNEALKNGTLPKIMQTMTERLKPEAAYFGPSEGGRSCTFVFDMQDSSQLPTIAEPLFEGLGAKIEIQPVMNSEDMQKGLAALQKG</sequence>
<dbReference type="Proteomes" id="UP000254425">
    <property type="component" value="Chromosome"/>
</dbReference>
<evidence type="ECO:0000313" key="2">
    <source>
        <dbReference type="Proteomes" id="UP000254425"/>
    </source>
</evidence>
<name>A0A345XJF0_9ACTN</name>
<proteinExistence type="predicted"/>
<protein>
    <recommendedName>
        <fullName evidence="3">DUF3303 domain-containing protein</fullName>
    </recommendedName>
</protein>
<dbReference type="InterPro" id="IPR021734">
    <property type="entry name" value="DUF3303"/>
</dbReference>
<keyword evidence="2" id="KW-1185">Reference proteome</keyword>
<evidence type="ECO:0008006" key="3">
    <source>
        <dbReference type="Google" id="ProtNLM"/>
    </source>
</evidence>